<dbReference type="Proteomes" id="UP000005413">
    <property type="component" value="Unassembled WGS sequence"/>
</dbReference>
<gene>
    <name evidence="2" type="ORF">SS7213T_12412</name>
</gene>
<keyword evidence="1" id="KW-0812">Transmembrane</keyword>
<dbReference type="InterPro" id="IPR058247">
    <property type="entry name" value="DUF1453"/>
</dbReference>
<dbReference type="Pfam" id="PF07301">
    <property type="entry name" value="DUF1453"/>
    <property type="match status" value="1"/>
</dbReference>
<dbReference type="InterPro" id="IPR031306">
    <property type="entry name" value="CcdC"/>
</dbReference>
<dbReference type="PANTHER" id="PTHR39164:SF1">
    <property type="entry name" value="PROTEIN CCDC"/>
    <property type="match status" value="1"/>
</dbReference>
<dbReference type="PIRSF" id="PIRSF021441">
    <property type="entry name" value="DUF1453"/>
    <property type="match status" value="1"/>
</dbReference>
<feature type="transmembrane region" description="Helical" evidence="1">
    <location>
        <begin position="65"/>
        <end position="83"/>
    </location>
</feature>
<keyword evidence="3" id="KW-1185">Reference proteome</keyword>
<sequence>MLYLIFSIVVAFFMGAMVIVIRMKAQNYPVNEKKIILPPFFMSTGALMYVVPYFRLTGQEMLESLILGVLFSTVLIWTSRFEIKGSEIYMKRSKAFPVILISLLIIRTVIKIFISKQIDPGEIGGMFFLLAFCMIVPWRIAMLYQYKKLKKSLIQ</sequence>
<accession>G5JLW3</accession>
<organism evidence="2 3">
    <name type="scientific">Staphylococcus simiae CCM 7213 = CCUG 51256</name>
    <dbReference type="NCBI Taxonomy" id="911238"/>
    <lineage>
        <taxon>Bacteria</taxon>
        <taxon>Bacillati</taxon>
        <taxon>Bacillota</taxon>
        <taxon>Bacilli</taxon>
        <taxon>Bacillales</taxon>
        <taxon>Staphylococcaceae</taxon>
        <taxon>Staphylococcus</taxon>
    </lineage>
</organism>
<evidence type="ECO:0000313" key="2">
    <source>
        <dbReference type="EMBL" id="EHJ06822.1"/>
    </source>
</evidence>
<dbReference type="RefSeq" id="WP_002465161.1">
    <property type="nucleotide sequence ID" value="NZ_AEUN01000540.1"/>
</dbReference>
<evidence type="ECO:0008006" key="4">
    <source>
        <dbReference type="Google" id="ProtNLM"/>
    </source>
</evidence>
<protein>
    <recommendedName>
        <fullName evidence="4">CcdC protein</fullName>
    </recommendedName>
</protein>
<keyword evidence="1" id="KW-0472">Membrane</keyword>
<feature type="transmembrane region" description="Helical" evidence="1">
    <location>
        <begin position="6"/>
        <end position="23"/>
    </location>
</feature>
<evidence type="ECO:0000313" key="3">
    <source>
        <dbReference type="Proteomes" id="UP000005413"/>
    </source>
</evidence>
<comment type="caution">
    <text evidence="2">The sequence shown here is derived from an EMBL/GenBank/DDBJ whole genome shotgun (WGS) entry which is preliminary data.</text>
</comment>
<keyword evidence="1" id="KW-1133">Transmembrane helix</keyword>
<dbReference type="PANTHER" id="PTHR39164">
    <property type="entry name" value="PROTEIN CCDC"/>
    <property type="match status" value="1"/>
</dbReference>
<reference evidence="2 3" key="1">
    <citation type="journal article" date="2012" name="BMC Genomics">
        <title>Comparative genomic analysis of the genus Staphylococcus including Staphylococcus aureus and its newly described sister species Staphylococcus simiae.</title>
        <authorList>
            <person name="Suzuki H."/>
            <person name="Lefebure T."/>
            <person name="Pavinski Bitar P."/>
            <person name="Stanhope M.J."/>
        </authorList>
    </citation>
    <scope>NUCLEOTIDE SEQUENCE [LARGE SCALE GENOMIC DNA]</scope>
    <source>
        <strain evidence="2 3">CCM 7213</strain>
    </source>
</reference>
<feature type="transmembrane region" description="Helical" evidence="1">
    <location>
        <begin position="95"/>
        <end position="114"/>
    </location>
</feature>
<dbReference type="EMBL" id="AEUN01000540">
    <property type="protein sequence ID" value="EHJ06822.1"/>
    <property type="molecule type" value="Genomic_DNA"/>
</dbReference>
<name>G5JLW3_9STAP</name>
<feature type="transmembrane region" description="Helical" evidence="1">
    <location>
        <begin position="35"/>
        <end position="53"/>
    </location>
</feature>
<proteinExistence type="predicted"/>
<dbReference type="PATRIC" id="fig|911238.3.peg.2192"/>
<dbReference type="AlphaFoldDB" id="G5JLW3"/>
<feature type="transmembrane region" description="Helical" evidence="1">
    <location>
        <begin position="126"/>
        <end position="146"/>
    </location>
</feature>
<evidence type="ECO:0000256" key="1">
    <source>
        <dbReference type="SAM" id="Phobius"/>
    </source>
</evidence>